<dbReference type="EMBL" id="JADOEL010000005">
    <property type="protein sequence ID" value="MBF8177699.1"/>
    <property type="molecule type" value="Genomic_DNA"/>
</dbReference>
<proteinExistence type="predicted"/>
<sequence>MNAQGIYPADFADMCKDSAGEPYQPSNGTEGDIFRSVWCEQCARDKHLNGEKDWDLCDESETCQIVLMTMAYSVGDKDYPKEWQYGKDGQPCCTAFVAVGTPIPPLPDENTIDMFETQPDQPAQEVDK</sequence>
<name>A0ABS0ES73_9BURK</name>
<reference evidence="1 2" key="1">
    <citation type="submission" date="2020-11" db="EMBL/GenBank/DDBJ databases">
        <title>WGS of Herminiimonas contaminans strain Marseille-Q4544 isolated from planarians Schmidtea mediterranea.</title>
        <authorList>
            <person name="Kangale L."/>
        </authorList>
    </citation>
    <scope>NUCLEOTIDE SEQUENCE [LARGE SCALE GENOMIC DNA]</scope>
    <source>
        <strain evidence="1 2">Marseille-Q4544</strain>
    </source>
</reference>
<dbReference type="RefSeq" id="WP_195875289.1">
    <property type="nucleotide sequence ID" value="NZ_JADOEL010000005.1"/>
</dbReference>
<organism evidence="1 2">
    <name type="scientific">Herminiimonas contaminans</name>
    <dbReference type="NCBI Taxonomy" id="1111140"/>
    <lineage>
        <taxon>Bacteria</taxon>
        <taxon>Pseudomonadati</taxon>
        <taxon>Pseudomonadota</taxon>
        <taxon>Betaproteobacteria</taxon>
        <taxon>Burkholderiales</taxon>
        <taxon>Oxalobacteraceae</taxon>
        <taxon>Herminiimonas</taxon>
    </lineage>
</organism>
<evidence type="ECO:0000313" key="1">
    <source>
        <dbReference type="EMBL" id="MBF8177699.1"/>
    </source>
</evidence>
<comment type="caution">
    <text evidence="1">The sequence shown here is derived from an EMBL/GenBank/DDBJ whole genome shotgun (WGS) entry which is preliminary data.</text>
</comment>
<accession>A0ABS0ES73</accession>
<gene>
    <name evidence="1" type="ORF">IXC47_08405</name>
</gene>
<protein>
    <submittedName>
        <fullName evidence="1">Uncharacterized protein</fullName>
    </submittedName>
</protein>
<evidence type="ECO:0000313" key="2">
    <source>
        <dbReference type="Proteomes" id="UP000657372"/>
    </source>
</evidence>
<keyword evidence="2" id="KW-1185">Reference proteome</keyword>
<dbReference type="Proteomes" id="UP000657372">
    <property type="component" value="Unassembled WGS sequence"/>
</dbReference>